<sequence>MRNRNFVQKAYPLIVRYRRSIAATLAALAVLLLSSAVIPNRESGTTILVATRALAAGSVLTQQDFMFGQLDNDSFWETAATEPAELIGRTLAHNLSLNQPISSTDLIGPGLLDGLPKNYVAVSLPLSAGTNTALLALGSSIDVYSATNDGFNVGTLVAAHAIILAKPINSKDSLFTGNSQGTSIIIGVESFAAASIAGYMDSAGFTIAILQ</sequence>
<organism evidence="2">
    <name type="scientific">freshwater metagenome</name>
    <dbReference type="NCBI Taxonomy" id="449393"/>
    <lineage>
        <taxon>unclassified sequences</taxon>
        <taxon>metagenomes</taxon>
        <taxon>ecological metagenomes</taxon>
    </lineage>
</organism>
<dbReference type="Pfam" id="PF08666">
    <property type="entry name" value="SAF"/>
    <property type="match status" value="1"/>
</dbReference>
<proteinExistence type="predicted"/>
<dbReference type="AlphaFoldDB" id="A0A094PMQ7"/>
<accession>A0A094PMQ7</accession>
<gene>
    <name evidence="2" type="ORF">GM51_21005</name>
</gene>
<reference evidence="2" key="1">
    <citation type="submission" date="2014-06" db="EMBL/GenBank/DDBJ databases">
        <title>Key roles for freshwater Actinobacteria revealed by deep metagenomic sequencing.</title>
        <authorList>
            <person name="Ghai R."/>
            <person name="Mizuno C.M."/>
            <person name="Picazo A."/>
            <person name="Camacho A."/>
            <person name="Rodriguez-Valera F."/>
        </authorList>
    </citation>
    <scope>NUCLEOTIDE SEQUENCE</scope>
</reference>
<dbReference type="SMART" id="SM00858">
    <property type="entry name" value="SAF"/>
    <property type="match status" value="1"/>
</dbReference>
<dbReference type="EMBL" id="JNSL01000206">
    <property type="protein sequence ID" value="KGA12970.1"/>
    <property type="molecule type" value="Genomic_DNA"/>
</dbReference>
<evidence type="ECO:0000259" key="1">
    <source>
        <dbReference type="SMART" id="SM00858"/>
    </source>
</evidence>
<dbReference type="Gene3D" id="3.90.1210.10">
    <property type="entry name" value="Antifreeze-like/N-acetylneuraminic acid synthase C-terminal domain"/>
    <property type="match status" value="1"/>
</dbReference>
<dbReference type="CDD" id="cd11614">
    <property type="entry name" value="SAF_CpaB_FlgA_like"/>
    <property type="match status" value="1"/>
</dbReference>
<evidence type="ECO:0000313" key="2">
    <source>
        <dbReference type="EMBL" id="KGA12970.1"/>
    </source>
</evidence>
<feature type="domain" description="SAF" evidence="1">
    <location>
        <begin position="45"/>
        <end position="107"/>
    </location>
</feature>
<comment type="caution">
    <text evidence="2">The sequence shown here is derived from an EMBL/GenBank/DDBJ whole genome shotgun (WGS) entry which is preliminary data.</text>
</comment>
<dbReference type="InterPro" id="IPR013974">
    <property type="entry name" value="SAF"/>
</dbReference>
<protein>
    <recommendedName>
        <fullName evidence="1">SAF domain-containing protein</fullName>
    </recommendedName>
</protein>
<name>A0A094PMQ7_9ZZZZ</name>